<organism evidence="2 3">
    <name type="scientific">Thiohalocapsa marina</name>
    <dbReference type="NCBI Taxonomy" id="424902"/>
    <lineage>
        <taxon>Bacteria</taxon>
        <taxon>Pseudomonadati</taxon>
        <taxon>Pseudomonadota</taxon>
        <taxon>Gammaproteobacteria</taxon>
        <taxon>Chromatiales</taxon>
        <taxon>Chromatiaceae</taxon>
        <taxon>Thiohalocapsa</taxon>
    </lineage>
</organism>
<evidence type="ECO:0000313" key="3">
    <source>
        <dbReference type="Proteomes" id="UP000322981"/>
    </source>
</evidence>
<gene>
    <name evidence="2" type="primary">tnpB</name>
    <name evidence="2" type="ORF">F2Q65_07670</name>
</gene>
<feature type="region of interest" description="Disordered" evidence="1">
    <location>
        <begin position="122"/>
        <end position="144"/>
    </location>
</feature>
<dbReference type="OrthoDB" id="4956084at2"/>
<dbReference type="PANTHER" id="PTHR36455">
    <property type="match status" value="1"/>
</dbReference>
<dbReference type="InterPro" id="IPR008878">
    <property type="entry name" value="Transposase_IS66_Orf2"/>
</dbReference>
<reference evidence="2 3" key="1">
    <citation type="submission" date="2019-09" db="EMBL/GenBank/DDBJ databases">
        <title>Whole-genome sequence of the purple sulfur bacterium Thiohalocapsa marina DSM 19078.</title>
        <authorList>
            <person name="Kyndt J.A."/>
            <person name="Meyer T.E."/>
        </authorList>
    </citation>
    <scope>NUCLEOTIDE SEQUENCE [LARGE SCALE GENOMIC DNA]</scope>
    <source>
        <strain evidence="2 3">DSM 19078</strain>
    </source>
</reference>
<name>A0A5M8FPG1_9GAMM</name>
<dbReference type="PANTHER" id="PTHR36455:SF1">
    <property type="entry name" value="BLR8292 PROTEIN"/>
    <property type="match status" value="1"/>
</dbReference>
<dbReference type="Pfam" id="PF05717">
    <property type="entry name" value="TnpB_IS66"/>
    <property type="match status" value="1"/>
</dbReference>
<dbReference type="AlphaFoldDB" id="A0A5M8FPG1"/>
<proteinExistence type="predicted"/>
<dbReference type="EMBL" id="VWXX01000007">
    <property type="protein sequence ID" value="KAA6185860.1"/>
    <property type="molecule type" value="Genomic_DNA"/>
</dbReference>
<dbReference type="NCBIfam" id="NF033819">
    <property type="entry name" value="IS66_TnpB"/>
    <property type="match status" value="1"/>
</dbReference>
<sequence>MMWFPDSGVRIWLYTPPTDMRKSFDGLAALVKQQLAEDPLSGQLFAFINRKRTQMKVLYFDRTGYCLWSKRLERGQFHWDAARGDKQALDPTALTCLLEGIDWRSIRRYKRYRKSTGFDVKSGTCRTPSTSIRAPGEDPATAPR</sequence>
<evidence type="ECO:0000256" key="1">
    <source>
        <dbReference type="SAM" id="MobiDB-lite"/>
    </source>
</evidence>
<accession>A0A5M8FPG1</accession>
<dbReference type="Proteomes" id="UP000322981">
    <property type="component" value="Unassembled WGS sequence"/>
</dbReference>
<evidence type="ECO:0000313" key="2">
    <source>
        <dbReference type="EMBL" id="KAA6185860.1"/>
    </source>
</evidence>
<comment type="caution">
    <text evidence="2">The sequence shown here is derived from an EMBL/GenBank/DDBJ whole genome shotgun (WGS) entry which is preliminary data.</text>
</comment>
<protein>
    <submittedName>
        <fullName evidence="2">IS66 family insertion sequence element accessory protein TnpB</fullName>
    </submittedName>
</protein>
<keyword evidence="3" id="KW-1185">Reference proteome</keyword>